<sequence length="202" mass="23016">MSRPVSATRRRLLFDAVAGAAALGLSPLAAAASAPGRVKKLSGTDIALPTGDVHDFDFFVGRWTFSNRRLKRRWVGSDEWDEFPASLSCESRMGGMVNIDEGVFPTKGWQGMTVRVFNLKERRWYLYWINNTTGELFPPVAGGFDGDRGEFFGDDHDDGRPVKIRFRWTRVDADHARWEQAFSLDGKDWETNWRMEHTRVKA</sequence>
<proteinExistence type="predicted"/>
<name>A0ABY3XBX3_9GAMM</name>
<feature type="chain" id="PRO_5046367856" description="DUF1579 domain-containing protein" evidence="1">
    <location>
        <begin position="32"/>
        <end position="202"/>
    </location>
</feature>
<dbReference type="InterPro" id="IPR006311">
    <property type="entry name" value="TAT_signal"/>
</dbReference>
<gene>
    <name evidence="2" type="ORF">MOV92_21360</name>
</gene>
<evidence type="ECO:0000256" key="1">
    <source>
        <dbReference type="SAM" id="SignalP"/>
    </source>
</evidence>
<keyword evidence="1" id="KW-0732">Signal</keyword>
<feature type="signal peptide" evidence="1">
    <location>
        <begin position="1"/>
        <end position="31"/>
    </location>
</feature>
<keyword evidence="3" id="KW-1185">Reference proteome</keyword>
<reference evidence="2 3" key="1">
    <citation type="submission" date="2022-03" db="EMBL/GenBank/DDBJ databases">
        <title>Complete genome sequence of Lysobacter capsici VKM B-2533 and Lysobacter gummosus 10.1.1, promising sources of lytic agents.</title>
        <authorList>
            <person name="Tarlachkov S.V."/>
            <person name="Kudryakova I.V."/>
            <person name="Afoshin A.S."/>
            <person name="Leontyevskaya E.A."/>
            <person name="Leontyevskaya N.V."/>
        </authorList>
    </citation>
    <scope>NUCLEOTIDE SEQUENCE [LARGE SCALE GENOMIC DNA]</scope>
    <source>
        <strain evidence="2 3">10.1.1</strain>
    </source>
</reference>
<dbReference type="EMBL" id="CP093547">
    <property type="protein sequence ID" value="UNP28989.1"/>
    <property type="molecule type" value="Genomic_DNA"/>
</dbReference>
<evidence type="ECO:0008006" key="4">
    <source>
        <dbReference type="Google" id="ProtNLM"/>
    </source>
</evidence>
<dbReference type="RefSeq" id="WP_222837536.1">
    <property type="nucleotide sequence ID" value="NZ_CP011131.1"/>
</dbReference>
<protein>
    <recommendedName>
        <fullName evidence="4">DUF1579 domain-containing protein</fullName>
    </recommendedName>
</protein>
<dbReference type="PROSITE" id="PS51318">
    <property type="entry name" value="TAT"/>
    <property type="match status" value="1"/>
</dbReference>
<evidence type="ECO:0000313" key="3">
    <source>
        <dbReference type="Proteomes" id="UP000829194"/>
    </source>
</evidence>
<organism evidence="2 3">
    <name type="scientific">Lysobacter gummosus</name>
    <dbReference type="NCBI Taxonomy" id="262324"/>
    <lineage>
        <taxon>Bacteria</taxon>
        <taxon>Pseudomonadati</taxon>
        <taxon>Pseudomonadota</taxon>
        <taxon>Gammaproteobacteria</taxon>
        <taxon>Lysobacterales</taxon>
        <taxon>Lysobacteraceae</taxon>
        <taxon>Lysobacter</taxon>
    </lineage>
</organism>
<dbReference type="Proteomes" id="UP000829194">
    <property type="component" value="Chromosome"/>
</dbReference>
<evidence type="ECO:0000313" key="2">
    <source>
        <dbReference type="EMBL" id="UNP28989.1"/>
    </source>
</evidence>
<accession>A0ABY3XBX3</accession>